<evidence type="ECO:0000256" key="1">
    <source>
        <dbReference type="SAM" id="MobiDB-lite"/>
    </source>
</evidence>
<feature type="transmembrane region" description="Helical" evidence="2">
    <location>
        <begin position="87"/>
        <end position="105"/>
    </location>
</feature>
<dbReference type="Proteomes" id="UP000076727">
    <property type="component" value="Unassembled WGS sequence"/>
</dbReference>
<keyword evidence="2" id="KW-0472">Membrane</keyword>
<dbReference type="AlphaFoldDB" id="A0A165NUP9"/>
<dbReference type="EMBL" id="KV429076">
    <property type="protein sequence ID" value="KZT67398.1"/>
    <property type="molecule type" value="Genomic_DNA"/>
</dbReference>
<proteinExistence type="predicted"/>
<keyword evidence="4" id="KW-1185">Reference proteome</keyword>
<reference evidence="3 4" key="1">
    <citation type="journal article" date="2016" name="Mol. Biol. Evol.">
        <title>Comparative Genomics of Early-Diverging Mushroom-Forming Fungi Provides Insights into the Origins of Lignocellulose Decay Capabilities.</title>
        <authorList>
            <person name="Nagy L.G."/>
            <person name="Riley R."/>
            <person name="Tritt A."/>
            <person name="Adam C."/>
            <person name="Daum C."/>
            <person name="Floudas D."/>
            <person name="Sun H."/>
            <person name="Yadav J.S."/>
            <person name="Pangilinan J."/>
            <person name="Larsson K.H."/>
            <person name="Matsuura K."/>
            <person name="Barry K."/>
            <person name="Labutti K."/>
            <person name="Kuo R."/>
            <person name="Ohm R.A."/>
            <person name="Bhattacharya S.S."/>
            <person name="Shirouzu T."/>
            <person name="Yoshinaga Y."/>
            <person name="Martin F.M."/>
            <person name="Grigoriev I.V."/>
            <person name="Hibbett D.S."/>
        </authorList>
    </citation>
    <scope>NUCLEOTIDE SEQUENCE [LARGE SCALE GENOMIC DNA]</scope>
    <source>
        <strain evidence="3 4">L-15889</strain>
    </source>
</reference>
<evidence type="ECO:0000313" key="3">
    <source>
        <dbReference type="EMBL" id="KZT67398.1"/>
    </source>
</evidence>
<evidence type="ECO:0000256" key="2">
    <source>
        <dbReference type="SAM" id="Phobius"/>
    </source>
</evidence>
<protein>
    <submittedName>
        <fullName evidence="3">Uncharacterized protein</fullName>
    </submittedName>
</protein>
<name>A0A165NUP9_9APHY</name>
<sequence>MPNNVTPLRTEDTSSWRSKNAHKLISSVSATWSPPGVDHRSAHRSTRLPAVPQNLPHDRWPNGDRPPVRPPLLSIHARGLDIRQARCYLGAVVLCTLGLMVRIVTLRLRSVYHIMWCTLQTYDQD</sequence>
<feature type="region of interest" description="Disordered" evidence="1">
    <location>
        <begin position="33"/>
        <end position="67"/>
    </location>
</feature>
<keyword evidence="2" id="KW-1133">Transmembrane helix</keyword>
<keyword evidence="2" id="KW-0812">Transmembrane</keyword>
<organism evidence="3 4">
    <name type="scientific">Daedalea quercina L-15889</name>
    <dbReference type="NCBI Taxonomy" id="1314783"/>
    <lineage>
        <taxon>Eukaryota</taxon>
        <taxon>Fungi</taxon>
        <taxon>Dikarya</taxon>
        <taxon>Basidiomycota</taxon>
        <taxon>Agaricomycotina</taxon>
        <taxon>Agaricomycetes</taxon>
        <taxon>Polyporales</taxon>
        <taxon>Fomitopsis</taxon>
    </lineage>
</organism>
<evidence type="ECO:0000313" key="4">
    <source>
        <dbReference type="Proteomes" id="UP000076727"/>
    </source>
</evidence>
<gene>
    <name evidence="3" type="ORF">DAEQUDRAFT_729032</name>
</gene>
<accession>A0A165NUP9</accession>